<dbReference type="PANTHER" id="PTHR33693:SF1">
    <property type="entry name" value="TYPE-4 URACIL-DNA GLYCOSYLASE"/>
    <property type="match status" value="1"/>
</dbReference>
<dbReference type="NCBIfam" id="TIGR00758">
    <property type="entry name" value="UDG_fam4"/>
    <property type="match status" value="1"/>
</dbReference>
<evidence type="ECO:0000256" key="8">
    <source>
        <dbReference type="ARBA" id="ARBA00022801"/>
    </source>
</evidence>
<dbReference type="SMART" id="SM00987">
    <property type="entry name" value="UreE_C"/>
    <property type="match status" value="1"/>
</dbReference>
<dbReference type="SUPFAM" id="SSF52141">
    <property type="entry name" value="Uracil-DNA glycosylase-like"/>
    <property type="match status" value="1"/>
</dbReference>
<sequence length="184" mass="20126">MTPAEKIDFLQNYLGSCRRCGLCESRTQIVFGQGNPTARLMFIGDAPAGDDDRAGRPFAGASGELLNGMIKAMGLSREQVYIANVVKCRPAGDRRPQAGEVSECLPFLKKQIEVVQPEIIVALGGFATLALLGQAARRPEVRGSWQTFEGIALLPTFHPDDLLRDGSKKRPAWEDLQKVMKRLG</sequence>
<proteinExistence type="inferred from homology"/>
<organism evidence="13 14">
    <name type="scientific">Lujinxingia sediminis</name>
    <dbReference type="NCBI Taxonomy" id="2480984"/>
    <lineage>
        <taxon>Bacteria</taxon>
        <taxon>Deltaproteobacteria</taxon>
        <taxon>Bradymonadales</taxon>
        <taxon>Lujinxingiaceae</taxon>
        <taxon>Lujinxingia</taxon>
    </lineage>
</organism>
<evidence type="ECO:0000256" key="2">
    <source>
        <dbReference type="ARBA" id="ARBA00006521"/>
    </source>
</evidence>
<evidence type="ECO:0000256" key="4">
    <source>
        <dbReference type="ARBA" id="ARBA00019403"/>
    </source>
</evidence>
<keyword evidence="5" id="KW-0004">4Fe-4S</keyword>
<keyword evidence="14" id="KW-1185">Reference proteome</keyword>
<evidence type="ECO:0000313" key="13">
    <source>
        <dbReference type="EMBL" id="RVU43240.1"/>
    </source>
</evidence>
<evidence type="ECO:0000256" key="6">
    <source>
        <dbReference type="ARBA" id="ARBA00022723"/>
    </source>
</evidence>
<dbReference type="InterPro" id="IPR005122">
    <property type="entry name" value="Uracil-DNA_glycosylase-like"/>
</dbReference>
<dbReference type="Gene3D" id="3.40.470.10">
    <property type="entry name" value="Uracil-DNA glycosylase-like domain"/>
    <property type="match status" value="1"/>
</dbReference>
<comment type="similarity">
    <text evidence="2">Belongs to the uracil-DNA glycosylase (UDG) superfamily. Type 4 (UDGa) family.</text>
</comment>
<keyword evidence="11" id="KW-0234">DNA repair</keyword>
<reference evidence="13 14" key="1">
    <citation type="submission" date="2019-01" db="EMBL/GenBank/DDBJ databases">
        <title>Lujinxingia litoralis gen. nov., sp. nov. and Lujinxingia sediminis gen. nov., sp. nov., new members in the order Bradymonadales, isolated from coastal sediment.</title>
        <authorList>
            <person name="Li C.-M."/>
        </authorList>
    </citation>
    <scope>NUCLEOTIDE SEQUENCE [LARGE SCALE GENOMIC DNA]</scope>
    <source>
        <strain evidence="13 14">SEH01</strain>
    </source>
</reference>
<dbReference type="PANTHER" id="PTHR33693">
    <property type="entry name" value="TYPE-5 URACIL-DNA GLYCOSYLASE"/>
    <property type="match status" value="1"/>
</dbReference>
<keyword evidence="9" id="KW-0408">Iron</keyword>
<dbReference type="InterPro" id="IPR036895">
    <property type="entry name" value="Uracil-DNA_glycosylase-like_sf"/>
</dbReference>
<keyword evidence="6" id="KW-0479">Metal-binding</keyword>
<comment type="caution">
    <text evidence="13">The sequence shown here is derived from an EMBL/GenBank/DDBJ whole genome shotgun (WGS) entry which is preliminary data.</text>
</comment>
<evidence type="ECO:0000256" key="9">
    <source>
        <dbReference type="ARBA" id="ARBA00023004"/>
    </source>
</evidence>
<evidence type="ECO:0000256" key="11">
    <source>
        <dbReference type="ARBA" id="ARBA00023204"/>
    </source>
</evidence>
<comment type="catalytic activity">
    <reaction evidence="1">
        <text>Hydrolyzes single-stranded DNA or mismatched double-stranded DNA and polynucleotides, releasing free uracil.</text>
        <dbReference type="EC" id="3.2.2.27"/>
    </reaction>
</comment>
<evidence type="ECO:0000313" key="14">
    <source>
        <dbReference type="Proteomes" id="UP000282926"/>
    </source>
</evidence>
<evidence type="ECO:0000256" key="3">
    <source>
        <dbReference type="ARBA" id="ARBA00012030"/>
    </source>
</evidence>
<keyword evidence="7" id="KW-0227">DNA damage</keyword>
<gene>
    <name evidence="13" type="ORF">EA187_13300</name>
</gene>
<keyword evidence="8" id="KW-0378">Hydrolase</keyword>
<dbReference type="SMART" id="SM00986">
    <property type="entry name" value="UDG"/>
    <property type="match status" value="1"/>
</dbReference>
<dbReference type="EC" id="3.2.2.27" evidence="3"/>
<dbReference type="Proteomes" id="UP000282926">
    <property type="component" value="Unassembled WGS sequence"/>
</dbReference>
<feature type="domain" description="Uracil-DNA glycosylase-like" evidence="12">
    <location>
        <begin position="31"/>
        <end position="177"/>
    </location>
</feature>
<name>A0ABY0CS35_9DELT</name>
<accession>A0ABY0CS35</accession>
<dbReference type="CDD" id="cd10030">
    <property type="entry name" value="UDG-F4_TTUDGA_SPO1dp_like"/>
    <property type="match status" value="1"/>
</dbReference>
<dbReference type="InterPro" id="IPR005273">
    <property type="entry name" value="Ura-DNA_glyco_family4"/>
</dbReference>
<dbReference type="Pfam" id="PF03167">
    <property type="entry name" value="UDG"/>
    <property type="match status" value="1"/>
</dbReference>
<evidence type="ECO:0000256" key="5">
    <source>
        <dbReference type="ARBA" id="ARBA00022485"/>
    </source>
</evidence>
<keyword evidence="10" id="KW-0411">Iron-sulfur</keyword>
<dbReference type="EMBL" id="SADD01000007">
    <property type="protein sequence ID" value="RVU43240.1"/>
    <property type="molecule type" value="Genomic_DNA"/>
</dbReference>
<evidence type="ECO:0000256" key="1">
    <source>
        <dbReference type="ARBA" id="ARBA00001400"/>
    </source>
</evidence>
<evidence type="ECO:0000259" key="12">
    <source>
        <dbReference type="SMART" id="SM00986"/>
    </source>
</evidence>
<protein>
    <recommendedName>
        <fullName evidence="4">Type-4 uracil-DNA glycosylase</fullName>
        <ecNumber evidence="3">3.2.2.27</ecNumber>
    </recommendedName>
</protein>
<dbReference type="InterPro" id="IPR051536">
    <property type="entry name" value="UDG_Type-4/5"/>
</dbReference>
<evidence type="ECO:0000256" key="10">
    <source>
        <dbReference type="ARBA" id="ARBA00023014"/>
    </source>
</evidence>
<evidence type="ECO:0000256" key="7">
    <source>
        <dbReference type="ARBA" id="ARBA00022763"/>
    </source>
</evidence>